<dbReference type="SUPFAM" id="SSF51556">
    <property type="entry name" value="Metallo-dependent hydrolases"/>
    <property type="match status" value="1"/>
</dbReference>
<evidence type="ECO:0000313" key="12">
    <source>
        <dbReference type="Proteomes" id="UP001161017"/>
    </source>
</evidence>
<evidence type="ECO:0000256" key="8">
    <source>
        <dbReference type="ARBA" id="ARBA00022801"/>
    </source>
</evidence>
<proteinExistence type="inferred from homology"/>
<dbReference type="GO" id="GO:0046103">
    <property type="term" value="P:inosine biosynthetic process"/>
    <property type="evidence" value="ECO:0007669"/>
    <property type="project" value="TreeGrafter"/>
</dbReference>
<dbReference type="AlphaFoldDB" id="A0AA43TSW6"/>
<accession>A0AA43TSW6</accession>
<evidence type="ECO:0000256" key="5">
    <source>
        <dbReference type="ARBA" id="ARBA00022525"/>
    </source>
</evidence>
<dbReference type="Pfam" id="PF00962">
    <property type="entry name" value="A_deaminase"/>
    <property type="match status" value="1"/>
</dbReference>
<sequence>MSDNELEEGSELSDWEIEEGLPQFEDQFIQKYLSGREALIEQEKSQRSDNAFRQSLTPMATEACTIVSRILSEERRTIWTEELQRDVADKEDVNMYPGMMFHLARDVMEKTKSWQIVKNMPKGALLHAHMDATLDVSFVIEQALATQGIAMSANKPLSHSKAQEDAEIRFRFRKSVDAGGSSIWTDQYQASTFVSMKEAAESFPINGVVGFRSWLTRLCTITLEDSLKHYHGVDAIWQKFGNCFGTLNSLEYYEPVLRSAMRKLFRDLRQDGVQWVDFRSVFAQAYFLEGCEEPAPDYKDFLRILQEELEAFRGLDQGKDFWGCRFIWTSLRFWGKKQIVEHMKSCIEMKKQFPDLICGYDCVGQEDGGRPLADLTPEFFWFKKRCMEHGVDIPFFFHAGECLGDGDETDNNLFDAILLGTRRIGHGFSLYKHPLLTEMVKTKRILIESCPISNEVLRLTSSIKAHPLPALLARGVPCSLSNDDPGVLGYGVSGVTHDFWQALQGWENLGLEGLGSLAENSVRWASYTDQSTKEWNKDVADGKHGQGLRAERLRTWTEQWNEFCEWVVMEYAIEYGGVDD</sequence>
<evidence type="ECO:0000256" key="9">
    <source>
        <dbReference type="ARBA" id="ARBA00047764"/>
    </source>
</evidence>
<keyword evidence="8" id="KW-0378">Hydrolase</keyword>
<name>A0AA43TSW6_9LECA</name>
<dbReference type="EMBL" id="JAPUFD010000011">
    <property type="protein sequence ID" value="MDI1490261.1"/>
    <property type="molecule type" value="Genomic_DNA"/>
</dbReference>
<evidence type="ECO:0000256" key="6">
    <source>
        <dbReference type="ARBA" id="ARBA00022723"/>
    </source>
</evidence>
<evidence type="ECO:0000256" key="1">
    <source>
        <dbReference type="ARBA" id="ARBA00001947"/>
    </source>
</evidence>
<gene>
    <name evidence="11" type="ORF">OHK93_001461</name>
</gene>
<comment type="catalytic activity">
    <reaction evidence="9">
        <text>adenosine + H2O + H(+) = inosine + NH4(+)</text>
        <dbReference type="Rhea" id="RHEA:24408"/>
        <dbReference type="ChEBI" id="CHEBI:15377"/>
        <dbReference type="ChEBI" id="CHEBI:15378"/>
        <dbReference type="ChEBI" id="CHEBI:16335"/>
        <dbReference type="ChEBI" id="CHEBI:17596"/>
        <dbReference type="ChEBI" id="CHEBI:28938"/>
        <dbReference type="EC" id="3.5.4.4"/>
    </reaction>
</comment>
<dbReference type="PANTHER" id="PTHR11409">
    <property type="entry name" value="ADENOSINE DEAMINASE"/>
    <property type="match status" value="1"/>
</dbReference>
<dbReference type="InterPro" id="IPR032466">
    <property type="entry name" value="Metal_Hydrolase"/>
</dbReference>
<evidence type="ECO:0000256" key="7">
    <source>
        <dbReference type="ARBA" id="ARBA00022729"/>
    </source>
</evidence>
<evidence type="ECO:0000256" key="2">
    <source>
        <dbReference type="ARBA" id="ARBA00004613"/>
    </source>
</evidence>
<feature type="domain" description="Adenosine deaminase" evidence="10">
    <location>
        <begin position="314"/>
        <end position="533"/>
    </location>
</feature>
<comment type="caution">
    <text evidence="11">The sequence shown here is derived from an EMBL/GenBank/DDBJ whole genome shotgun (WGS) entry which is preliminary data.</text>
</comment>
<dbReference type="InterPro" id="IPR001365">
    <property type="entry name" value="A_deaminase_dom"/>
</dbReference>
<keyword evidence="5" id="KW-0964">Secreted</keyword>
<dbReference type="PANTHER" id="PTHR11409:SF39">
    <property type="entry name" value="ADENOSINE DEAMINASE 2"/>
    <property type="match status" value="1"/>
</dbReference>
<evidence type="ECO:0000259" key="10">
    <source>
        <dbReference type="Pfam" id="PF00962"/>
    </source>
</evidence>
<dbReference type="GO" id="GO:0046872">
    <property type="term" value="F:metal ion binding"/>
    <property type="evidence" value="ECO:0007669"/>
    <property type="project" value="UniProtKB-KW"/>
</dbReference>
<organism evidence="11 12">
    <name type="scientific">Ramalina farinacea</name>
    <dbReference type="NCBI Taxonomy" id="258253"/>
    <lineage>
        <taxon>Eukaryota</taxon>
        <taxon>Fungi</taxon>
        <taxon>Dikarya</taxon>
        <taxon>Ascomycota</taxon>
        <taxon>Pezizomycotina</taxon>
        <taxon>Lecanoromycetes</taxon>
        <taxon>OSLEUM clade</taxon>
        <taxon>Lecanoromycetidae</taxon>
        <taxon>Lecanorales</taxon>
        <taxon>Lecanorineae</taxon>
        <taxon>Ramalinaceae</taxon>
        <taxon>Ramalina</taxon>
    </lineage>
</organism>
<comment type="cofactor">
    <cofactor evidence="1">
        <name>Zn(2+)</name>
        <dbReference type="ChEBI" id="CHEBI:29105"/>
    </cofactor>
</comment>
<keyword evidence="12" id="KW-1185">Reference proteome</keyword>
<comment type="similarity">
    <text evidence="3">Belongs to the metallo-dependent hydrolases superfamily. Adenosine and AMP deaminases family. ADGF subfamily.</text>
</comment>
<evidence type="ECO:0000256" key="4">
    <source>
        <dbReference type="ARBA" id="ARBA00012784"/>
    </source>
</evidence>
<dbReference type="FunFam" id="3.20.20.140:FF:000017">
    <property type="entry name" value="Adenosine deaminase 2"/>
    <property type="match status" value="1"/>
</dbReference>
<keyword evidence="6" id="KW-0479">Metal-binding</keyword>
<dbReference type="InterPro" id="IPR006330">
    <property type="entry name" value="Ado/ade_deaminase"/>
</dbReference>
<evidence type="ECO:0000256" key="3">
    <source>
        <dbReference type="ARBA" id="ARBA00006083"/>
    </source>
</evidence>
<protein>
    <recommendedName>
        <fullName evidence="4">adenosine deaminase</fullName>
        <ecNumber evidence="4">3.5.4.4</ecNumber>
    </recommendedName>
</protein>
<dbReference type="Proteomes" id="UP001161017">
    <property type="component" value="Unassembled WGS sequence"/>
</dbReference>
<evidence type="ECO:0000313" key="11">
    <source>
        <dbReference type="EMBL" id="MDI1490261.1"/>
    </source>
</evidence>
<comment type="subcellular location">
    <subcellularLocation>
        <location evidence="2">Secreted</location>
    </subcellularLocation>
</comment>
<dbReference type="GO" id="GO:0004000">
    <property type="term" value="F:adenosine deaminase activity"/>
    <property type="evidence" value="ECO:0007669"/>
    <property type="project" value="TreeGrafter"/>
</dbReference>
<keyword evidence="7" id="KW-0732">Signal</keyword>
<dbReference type="Gene3D" id="3.20.20.140">
    <property type="entry name" value="Metal-dependent hydrolases"/>
    <property type="match status" value="1"/>
</dbReference>
<reference evidence="11" key="1">
    <citation type="journal article" date="2023" name="Genome Biol. Evol.">
        <title>First Whole Genome Sequence and Flow Cytometry Genome Size Data for the Lichen-Forming Fungus Ramalina farinacea (Ascomycota).</title>
        <authorList>
            <person name="Llewellyn T."/>
            <person name="Mian S."/>
            <person name="Hill R."/>
            <person name="Leitch I.J."/>
            <person name="Gaya E."/>
        </authorList>
    </citation>
    <scope>NUCLEOTIDE SEQUENCE</scope>
    <source>
        <strain evidence="11">LIQ254RAFAR</strain>
    </source>
</reference>
<dbReference type="EC" id="3.5.4.4" evidence="4"/>
<dbReference type="GO" id="GO:0005576">
    <property type="term" value="C:extracellular region"/>
    <property type="evidence" value="ECO:0007669"/>
    <property type="project" value="UniProtKB-SubCell"/>
</dbReference>
<dbReference type="GO" id="GO:0006154">
    <property type="term" value="P:adenosine catabolic process"/>
    <property type="evidence" value="ECO:0007669"/>
    <property type="project" value="TreeGrafter"/>
</dbReference>